<proteinExistence type="predicted"/>
<dbReference type="AlphaFoldDB" id="A0A2P8H6H5"/>
<dbReference type="InterPro" id="IPR045939">
    <property type="entry name" value="YhcR_N"/>
</dbReference>
<accession>A0A2P8H6H5</accession>
<sequence length="1163" mass="125764">MTKSSISKILLSLLLILSVILPYSLKAEAADPISVGEAIANNTGTATVKGFIVGTATSGTNYNQERPFTVATNVGLADSPDEKDPAKIIPVQLPSGSIRSALNLVDNPDNFKAEVTITGSLSAYFSVPGLRSPTAYSIIAKGETPPSAKVLDSIAEARNSNGELIQVEGIVTTGMGFWGGKAFYIQDNTAGLYVFVSAANVSPGDKVRLTGKTSVFSGELQLQPTAVEVISSNNDLPKVQTVSPKGIAEDTQGEIIELRNVAITGLKSINNFGTFEFTATAENGESVIVRNDNRNGLTYEMFTRQYKEGDLVHVTGIASKFNSTYQVKTLGQESFDLVNKPAVYTDVFPGIVSEGTEINLRSGWENASIFYTLDGSEPTLSSTKYSAPILLTKDTEIKAIAISNETSKVFTFEYTVLKTADLKIRDIQGASHFSDYTGVVVNDIVGVVTHIYNSANFVIQDTNPDDDLTTSEALMVNKASNGLAVGDLVTVSGTVEEHFQEGYSDMKDNDLPITRIRATTTTKTGTAPLPEPLVVGRDIFPPSEIIDNDNMASFDPEEDGIDFWESVELMRLAVPNAKILGPQAYGEVVVVAENSPNTYFHKQGGILLSENDYNPERIIVDFDDTTFVAKAGDSFKGDVVGVLGYGFGNYRLWTERAGLPELVEGDSAPEITWIEKDEEKLTVAAYNMENFSADPKHTSDEKAARLGESFVKNLKSPDIVSLVEVQDNDGPIASGNTDATQSYERLVAAIEAAGGPTYKFTDIAPEYNKDGGEPGGNIRVGFLYNPERVTLAEAPKGSATAHTKWIDGELASNPGRIQPFEMLNTRKPLAAQFSFQGEKVIVIAAHLNSKGGDQGLFGKTQPPILKSVDQRIKLATAINDFIKQGQEQDPNLNVVVTGDMNDFEFTPALQALKGDNLANKVEDVPLEDRYSYYYQGNSQVLDHLLVTNNLAEKTELDMVHINSMFMYEHGHASDHDPLLAQIDFKEPVVPGQQEAKPDFSGEKAVVEAGEPDADGELAIHFHAQTIAQLLESGKALVIDMPKADLALSAENVKELAAATGDGFILNLMFDDAQAVDGRPAIAEQIRIEVEDTSGKRIHLNFKTAASLSFEVDGAVKVQFGAREDLKGKWKIFQGSLNGNTFTVNINEFGNYTVVTNKGQAKKN</sequence>
<feature type="domain" description="Endonuclease/exonuclease/phosphatase" evidence="2">
    <location>
        <begin position="823"/>
        <end position="961"/>
    </location>
</feature>
<dbReference type="InterPro" id="IPR026876">
    <property type="entry name" value="Fn3_assoc_repeat"/>
</dbReference>
<dbReference type="Pfam" id="PF19886">
    <property type="entry name" value="DUF6359"/>
    <property type="match status" value="1"/>
</dbReference>
<keyword evidence="5" id="KW-1185">Reference proteome</keyword>
<dbReference type="OrthoDB" id="9801679at2"/>
<evidence type="ECO:0000313" key="5">
    <source>
        <dbReference type="Proteomes" id="UP000242682"/>
    </source>
</evidence>
<reference evidence="4 5" key="1">
    <citation type="submission" date="2018-03" db="EMBL/GenBank/DDBJ databases">
        <title>Genomic Encyclopedia of Type Strains, Phase III (KMG-III): the genomes of soil and plant-associated and newly described type strains.</title>
        <authorList>
            <person name="Whitman W."/>
        </authorList>
    </citation>
    <scope>NUCLEOTIDE SEQUENCE [LARGE SCALE GENOMIC DNA]</scope>
    <source>
        <strain evidence="4 5">CGMCC 1.12259</strain>
    </source>
</reference>
<feature type="chain" id="PRO_5015104315" description="Endonuclease" evidence="1">
    <location>
        <begin position="30"/>
        <end position="1163"/>
    </location>
</feature>
<evidence type="ECO:0000259" key="2">
    <source>
        <dbReference type="Pfam" id="PF19580"/>
    </source>
</evidence>
<evidence type="ECO:0000313" key="4">
    <source>
        <dbReference type="EMBL" id="PSL41799.1"/>
    </source>
</evidence>
<evidence type="ECO:0000259" key="3">
    <source>
        <dbReference type="Pfam" id="PF19886"/>
    </source>
</evidence>
<dbReference type="SUPFAM" id="SSF56219">
    <property type="entry name" value="DNase I-like"/>
    <property type="match status" value="1"/>
</dbReference>
<dbReference type="InterPro" id="IPR036691">
    <property type="entry name" value="Endo/exonu/phosph_ase_sf"/>
</dbReference>
<dbReference type="GO" id="GO:0003824">
    <property type="term" value="F:catalytic activity"/>
    <property type="evidence" value="ECO:0007669"/>
    <property type="project" value="InterPro"/>
</dbReference>
<gene>
    <name evidence="4" type="ORF">B0H99_10143</name>
</gene>
<dbReference type="Proteomes" id="UP000242682">
    <property type="component" value="Unassembled WGS sequence"/>
</dbReference>
<dbReference type="Gene3D" id="3.60.10.10">
    <property type="entry name" value="Endonuclease/exonuclease/phosphatase"/>
    <property type="match status" value="1"/>
</dbReference>
<keyword evidence="1" id="KW-0732">Signal</keyword>
<dbReference type="InterPro" id="IPR005135">
    <property type="entry name" value="Endo/exonuclease/phosphatase"/>
</dbReference>
<dbReference type="CDD" id="cd04486">
    <property type="entry name" value="YhcR_OBF_like"/>
    <property type="match status" value="2"/>
</dbReference>
<evidence type="ECO:0008006" key="6">
    <source>
        <dbReference type="Google" id="ProtNLM"/>
    </source>
</evidence>
<name>A0A2P8H6H5_9BACL</name>
<dbReference type="RefSeq" id="WP_106531608.1">
    <property type="nucleotide sequence ID" value="NZ_PYAT01000001.1"/>
</dbReference>
<dbReference type="EMBL" id="PYAT01000001">
    <property type="protein sequence ID" value="PSL41799.1"/>
    <property type="molecule type" value="Genomic_DNA"/>
</dbReference>
<feature type="signal peptide" evidence="1">
    <location>
        <begin position="1"/>
        <end position="29"/>
    </location>
</feature>
<dbReference type="PANTHER" id="PTHR42834:SF1">
    <property type="entry name" value="ENDONUCLEASE_EXONUCLEASE_PHOSPHATASE FAMILY PROTEIN (AFU_ORTHOLOGUE AFUA_3G09210)"/>
    <property type="match status" value="1"/>
</dbReference>
<dbReference type="Pfam" id="PF19580">
    <property type="entry name" value="Exo_endo_phos_3"/>
    <property type="match status" value="1"/>
</dbReference>
<organism evidence="4 5">
    <name type="scientific">Planomicrobium soli</name>
    <dbReference type="NCBI Taxonomy" id="1176648"/>
    <lineage>
        <taxon>Bacteria</taxon>
        <taxon>Bacillati</taxon>
        <taxon>Bacillota</taxon>
        <taxon>Bacilli</taxon>
        <taxon>Bacillales</taxon>
        <taxon>Caryophanaceae</taxon>
        <taxon>Planomicrobium</taxon>
    </lineage>
</organism>
<feature type="domain" description="Endonuclease YhcR N-terminal" evidence="3">
    <location>
        <begin position="33"/>
        <end position="138"/>
    </location>
</feature>
<evidence type="ECO:0000256" key="1">
    <source>
        <dbReference type="SAM" id="SignalP"/>
    </source>
</evidence>
<dbReference type="PANTHER" id="PTHR42834">
    <property type="entry name" value="ENDONUCLEASE/EXONUCLEASE/PHOSPHATASE FAMILY PROTEIN (AFU_ORTHOLOGUE AFUA_3G09210)"/>
    <property type="match status" value="1"/>
</dbReference>
<comment type="caution">
    <text evidence="4">The sequence shown here is derived from an EMBL/GenBank/DDBJ whole genome shotgun (WGS) entry which is preliminary data.</text>
</comment>
<dbReference type="Pfam" id="PF13287">
    <property type="entry name" value="Fn3_assoc"/>
    <property type="match status" value="1"/>
</dbReference>
<protein>
    <recommendedName>
        <fullName evidence="6">Endonuclease</fullName>
    </recommendedName>
</protein>